<dbReference type="EMBL" id="PJMY01000003">
    <property type="protein sequence ID" value="PKV97600.1"/>
    <property type="molecule type" value="Genomic_DNA"/>
</dbReference>
<name>A0A2N3WUP8_9PSEU</name>
<evidence type="ECO:0000313" key="8">
    <source>
        <dbReference type="Proteomes" id="UP000233750"/>
    </source>
</evidence>
<dbReference type="CDD" id="cd14748">
    <property type="entry name" value="PBP2_UgpB"/>
    <property type="match status" value="1"/>
</dbReference>
<dbReference type="RefSeq" id="WP_101440300.1">
    <property type="nucleotide sequence ID" value="NZ_PJMY01000003.1"/>
</dbReference>
<comment type="similarity">
    <text evidence="2">Belongs to the bacterial solute-binding protein 1 family.</text>
</comment>
<evidence type="ECO:0000256" key="6">
    <source>
        <dbReference type="SAM" id="SignalP"/>
    </source>
</evidence>
<evidence type="ECO:0000256" key="5">
    <source>
        <dbReference type="SAM" id="MobiDB-lite"/>
    </source>
</evidence>
<evidence type="ECO:0000256" key="2">
    <source>
        <dbReference type="ARBA" id="ARBA00008520"/>
    </source>
</evidence>
<keyword evidence="3" id="KW-0813">Transport</keyword>
<dbReference type="AlphaFoldDB" id="A0A2N3WUP8"/>
<dbReference type="SUPFAM" id="SSF53850">
    <property type="entry name" value="Periplasmic binding protein-like II"/>
    <property type="match status" value="1"/>
</dbReference>
<comment type="caution">
    <text evidence="7">The sequence shown here is derived from an EMBL/GenBank/DDBJ whole genome shotgun (WGS) entry which is preliminary data.</text>
</comment>
<reference evidence="7 8" key="1">
    <citation type="submission" date="2017-12" db="EMBL/GenBank/DDBJ databases">
        <title>Sequencing the genomes of 1000 Actinobacteria strains.</title>
        <authorList>
            <person name="Klenk H.-P."/>
        </authorList>
    </citation>
    <scope>NUCLEOTIDE SEQUENCE [LARGE SCALE GENOMIC DNA]</scope>
    <source>
        <strain evidence="7 8">DSM 45165</strain>
    </source>
</reference>
<dbReference type="Gene3D" id="3.40.190.10">
    <property type="entry name" value="Periplasmic binding protein-like II"/>
    <property type="match status" value="2"/>
</dbReference>
<feature type="compositionally biased region" description="Polar residues" evidence="5">
    <location>
        <begin position="87"/>
        <end position="102"/>
    </location>
</feature>
<feature type="region of interest" description="Disordered" evidence="5">
    <location>
        <begin position="82"/>
        <end position="102"/>
    </location>
</feature>
<dbReference type="InterPro" id="IPR006059">
    <property type="entry name" value="SBP"/>
</dbReference>
<accession>A0A2N3WUP8</accession>
<comment type="subcellular location">
    <subcellularLocation>
        <location evidence="1">Cell envelope</location>
    </subcellularLocation>
</comment>
<dbReference type="PROSITE" id="PS51257">
    <property type="entry name" value="PROKAR_LIPOPROTEIN"/>
    <property type="match status" value="1"/>
</dbReference>
<feature type="signal peptide" evidence="6">
    <location>
        <begin position="1"/>
        <end position="25"/>
    </location>
</feature>
<dbReference type="Pfam" id="PF13416">
    <property type="entry name" value="SBP_bac_8"/>
    <property type="match status" value="1"/>
</dbReference>
<protein>
    <submittedName>
        <fullName evidence="7">Carbohydrate ABC transporter substrate-binding protein (CUT1 family)</fullName>
    </submittedName>
</protein>
<evidence type="ECO:0000313" key="7">
    <source>
        <dbReference type="EMBL" id="PKV97600.1"/>
    </source>
</evidence>
<gene>
    <name evidence="7" type="ORF">ATK30_8586</name>
</gene>
<evidence type="ECO:0000256" key="4">
    <source>
        <dbReference type="ARBA" id="ARBA00022729"/>
    </source>
</evidence>
<organism evidence="7 8">
    <name type="scientific">Amycolatopsis echigonensis</name>
    <dbReference type="NCBI Taxonomy" id="2576905"/>
    <lineage>
        <taxon>Bacteria</taxon>
        <taxon>Bacillati</taxon>
        <taxon>Actinomycetota</taxon>
        <taxon>Actinomycetes</taxon>
        <taxon>Pseudonocardiales</taxon>
        <taxon>Pseudonocardiaceae</taxon>
        <taxon>Amycolatopsis</taxon>
    </lineage>
</organism>
<dbReference type="OrthoDB" id="2509690at2"/>
<evidence type="ECO:0000256" key="1">
    <source>
        <dbReference type="ARBA" id="ARBA00004196"/>
    </source>
</evidence>
<dbReference type="Proteomes" id="UP000233750">
    <property type="component" value="Unassembled WGS sequence"/>
</dbReference>
<dbReference type="InterPro" id="IPR050490">
    <property type="entry name" value="Bact_solute-bd_prot1"/>
</dbReference>
<proteinExistence type="inferred from homology"/>
<dbReference type="PANTHER" id="PTHR43649:SF31">
    <property type="entry name" value="SN-GLYCEROL-3-PHOSPHATE-BINDING PERIPLASMIC PROTEIN UGPB"/>
    <property type="match status" value="1"/>
</dbReference>
<feature type="chain" id="PRO_5039077644" evidence="6">
    <location>
        <begin position="26"/>
        <end position="460"/>
    </location>
</feature>
<feature type="region of interest" description="Disordered" evidence="5">
    <location>
        <begin position="439"/>
        <end position="460"/>
    </location>
</feature>
<keyword evidence="8" id="KW-1185">Reference proteome</keyword>
<keyword evidence="4 6" id="KW-0732">Signal</keyword>
<feature type="compositionally biased region" description="Polar residues" evidence="5">
    <location>
        <begin position="440"/>
        <end position="452"/>
    </location>
</feature>
<sequence>MTIPRPRAGGALLLAAVLASVSACGVGTPSTTAPAAAAQAPELAPGQQVSIVFESYNFGLAGTWTSTFNELIGAFEKQHPTIKVTPQKPNGSDPNPAHNSTASVQTEIAAGNPPDVAQLGFDTLAFAAGQLGAKPLTDLYGQQEVDNEFGGQFPYAAPIRTIGNVDGKTYGVPFVLSTPVLYYNATLFKQAGLNPDMPPKTWAEVAQAGQKIKQATGKDGAYADCLVRSASDWCFQSLVRSAGGRVLSEDRKQLTFDQPPVVQAVRQMKDMVSSGAMPKLSQVQATAAFPRGDLGMMLESSAAQGGYLKGAQGAGWELRAAPMPSFGDKPTVPTNSGAALYVFSKDPAKQRAAWELIKFLTSPQAYDIITSKIGYLPLRLGLLDDPAHLKPWADKNPMIKPNVAQLQRVEPWVAFPGAGFQQIRDTMMDAVEKSVFQGGDPQSSLAAAQKQATPLLGGGK</sequence>
<evidence type="ECO:0000256" key="3">
    <source>
        <dbReference type="ARBA" id="ARBA00022448"/>
    </source>
</evidence>
<dbReference type="PANTHER" id="PTHR43649">
    <property type="entry name" value="ARABINOSE-BINDING PROTEIN-RELATED"/>
    <property type="match status" value="1"/>
</dbReference>
<dbReference type="GO" id="GO:0030313">
    <property type="term" value="C:cell envelope"/>
    <property type="evidence" value="ECO:0007669"/>
    <property type="project" value="UniProtKB-SubCell"/>
</dbReference>